<dbReference type="EMBL" id="CM023472">
    <property type="protein sequence ID" value="KAH7958583.1"/>
    <property type="molecule type" value="Genomic_DNA"/>
</dbReference>
<protein>
    <submittedName>
        <fullName evidence="1">Uncharacterized protein</fullName>
    </submittedName>
</protein>
<evidence type="ECO:0000313" key="1">
    <source>
        <dbReference type="EMBL" id="KAH7958583.1"/>
    </source>
</evidence>
<evidence type="ECO:0000313" key="2">
    <source>
        <dbReference type="Proteomes" id="UP000821865"/>
    </source>
</evidence>
<accession>A0ACB8D2J1</accession>
<comment type="caution">
    <text evidence="1">The sequence shown here is derived from an EMBL/GenBank/DDBJ whole genome shotgun (WGS) entry which is preliminary data.</text>
</comment>
<keyword evidence="2" id="KW-1185">Reference proteome</keyword>
<reference evidence="1" key="1">
    <citation type="submission" date="2020-05" db="EMBL/GenBank/DDBJ databases">
        <title>Large-scale comparative analyses of tick genomes elucidate their genetic diversity and vector capacities.</title>
        <authorList>
            <person name="Jia N."/>
            <person name="Wang J."/>
            <person name="Shi W."/>
            <person name="Du L."/>
            <person name="Sun Y."/>
            <person name="Zhan W."/>
            <person name="Jiang J."/>
            <person name="Wang Q."/>
            <person name="Zhang B."/>
            <person name="Ji P."/>
            <person name="Sakyi L.B."/>
            <person name="Cui X."/>
            <person name="Yuan T."/>
            <person name="Jiang B."/>
            <person name="Yang W."/>
            <person name="Lam T.T.-Y."/>
            <person name="Chang Q."/>
            <person name="Ding S."/>
            <person name="Wang X."/>
            <person name="Zhu J."/>
            <person name="Ruan X."/>
            <person name="Zhao L."/>
            <person name="Wei J."/>
            <person name="Que T."/>
            <person name="Du C."/>
            <person name="Cheng J."/>
            <person name="Dai P."/>
            <person name="Han X."/>
            <person name="Huang E."/>
            <person name="Gao Y."/>
            <person name="Liu J."/>
            <person name="Shao H."/>
            <person name="Ye R."/>
            <person name="Li L."/>
            <person name="Wei W."/>
            <person name="Wang X."/>
            <person name="Wang C."/>
            <person name="Yang T."/>
            <person name="Huo Q."/>
            <person name="Li W."/>
            <person name="Guo W."/>
            <person name="Chen H."/>
            <person name="Zhou L."/>
            <person name="Ni X."/>
            <person name="Tian J."/>
            <person name="Zhou Y."/>
            <person name="Sheng Y."/>
            <person name="Liu T."/>
            <person name="Pan Y."/>
            <person name="Xia L."/>
            <person name="Li J."/>
            <person name="Zhao F."/>
            <person name="Cao W."/>
        </authorList>
    </citation>
    <scope>NUCLEOTIDE SEQUENCE</scope>
    <source>
        <strain evidence="1">Dsil-2018</strain>
    </source>
</reference>
<dbReference type="Proteomes" id="UP000821865">
    <property type="component" value="Chromosome 3"/>
</dbReference>
<gene>
    <name evidence="1" type="ORF">HPB49_003069</name>
</gene>
<proteinExistence type="predicted"/>
<sequence length="88" mass="9891">MVLPDGERLPAAEEYRYLGVVLSASDGVNAEHEAHLRQSAQQASRILRRQCLWGCSRYLMVRARAVEVSACAWTDLRELNHKPDGTNP</sequence>
<name>A0ACB8D2J1_DERSI</name>
<organism evidence="1 2">
    <name type="scientific">Dermacentor silvarum</name>
    <name type="common">Tick</name>
    <dbReference type="NCBI Taxonomy" id="543639"/>
    <lineage>
        <taxon>Eukaryota</taxon>
        <taxon>Metazoa</taxon>
        <taxon>Ecdysozoa</taxon>
        <taxon>Arthropoda</taxon>
        <taxon>Chelicerata</taxon>
        <taxon>Arachnida</taxon>
        <taxon>Acari</taxon>
        <taxon>Parasitiformes</taxon>
        <taxon>Ixodida</taxon>
        <taxon>Ixodoidea</taxon>
        <taxon>Ixodidae</taxon>
        <taxon>Rhipicephalinae</taxon>
        <taxon>Dermacentor</taxon>
    </lineage>
</organism>